<organism evidence="1 2">
    <name type="scientific">Nocardia asteroides NBRC 15531</name>
    <dbReference type="NCBI Taxonomy" id="1110697"/>
    <lineage>
        <taxon>Bacteria</taxon>
        <taxon>Bacillati</taxon>
        <taxon>Actinomycetota</taxon>
        <taxon>Actinomycetes</taxon>
        <taxon>Mycobacteriales</taxon>
        <taxon>Nocardiaceae</taxon>
        <taxon>Nocardia</taxon>
    </lineage>
</organism>
<dbReference type="SUPFAM" id="SSF52096">
    <property type="entry name" value="ClpP/crotonase"/>
    <property type="match status" value="1"/>
</dbReference>
<protein>
    <submittedName>
        <fullName evidence="1">Enoyl-CoA hydratase</fullName>
    </submittedName>
</protein>
<dbReference type="STRING" id="1824.SAMN05444423_10886"/>
<dbReference type="Gene3D" id="3.90.226.10">
    <property type="entry name" value="2-enoyl-CoA Hydratase, Chain A, domain 1"/>
    <property type="match status" value="1"/>
</dbReference>
<dbReference type="PANTHER" id="PTHR11941">
    <property type="entry name" value="ENOYL-COA HYDRATASE-RELATED"/>
    <property type="match status" value="1"/>
</dbReference>
<keyword evidence="2" id="KW-1185">Reference proteome</keyword>
<name>U5E4I4_NOCAS</name>
<dbReference type="Pfam" id="PF00378">
    <property type="entry name" value="ECH_1"/>
    <property type="match status" value="1"/>
</dbReference>
<evidence type="ECO:0000313" key="1">
    <source>
        <dbReference type="EMBL" id="GAD84212.1"/>
    </source>
</evidence>
<accession>U5E4I4</accession>
<gene>
    <name evidence="1" type="primary">echA</name>
    <name evidence="1" type="ORF">NCAST_21_01630</name>
</gene>
<dbReference type="NCBIfam" id="NF042431">
    <property type="entry name" value="EnCoAhydt_DpgB"/>
    <property type="match status" value="1"/>
</dbReference>
<sequence>MTADPYEDQPGPITAEVAADGALTPELVASVLAASVRTEDAAAAGTATGVVLRIGGAPPAARVAWPGAVRIGEVNKWEAALRRLEQVPAPVVAVVDGDAYGPAAELLLVADYRIMAVGTVFELAAVDGAVWPAMAMYRLAAQLGAGPARRLAVLGRPRTAEQAHADGLIDAVVAPGAETEAVGAGLALFGRSAGTEIAIRRRLLLDAPGTRFEDALGAHLAAGDRALRRERAAS</sequence>
<dbReference type="RefSeq" id="WP_019047721.1">
    <property type="nucleotide sequence ID" value="NZ_BAFO02000021.1"/>
</dbReference>
<dbReference type="EMBL" id="BAFO02000021">
    <property type="protein sequence ID" value="GAD84212.1"/>
    <property type="molecule type" value="Genomic_DNA"/>
</dbReference>
<dbReference type="InterPro" id="IPR029045">
    <property type="entry name" value="ClpP/crotonase-like_dom_sf"/>
</dbReference>
<dbReference type="GO" id="GO:0006635">
    <property type="term" value="P:fatty acid beta-oxidation"/>
    <property type="evidence" value="ECO:0007669"/>
    <property type="project" value="TreeGrafter"/>
</dbReference>
<comment type="caution">
    <text evidence="1">The sequence shown here is derived from an EMBL/GenBank/DDBJ whole genome shotgun (WGS) entry which is preliminary data.</text>
</comment>
<dbReference type="GeneID" id="91518310"/>
<dbReference type="PANTHER" id="PTHR11941:SF54">
    <property type="entry name" value="ENOYL-COA HYDRATASE, MITOCHONDRIAL"/>
    <property type="match status" value="1"/>
</dbReference>
<evidence type="ECO:0000313" key="2">
    <source>
        <dbReference type="Proteomes" id="UP000017048"/>
    </source>
</evidence>
<dbReference type="Proteomes" id="UP000017048">
    <property type="component" value="Unassembled WGS sequence"/>
</dbReference>
<dbReference type="InterPro" id="IPR001753">
    <property type="entry name" value="Enoyl-CoA_hydra/iso"/>
</dbReference>
<dbReference type="eggNOG" id="COG1024">
    <property type="taxonomic scope" value="Bacteria"/>
</dbReference>
<dbReference type="AlphaFoldDB" id="U5E4I4"/>
<dbReference type="InterPro" id="IPR053545">
    <property type="entry name" value="Enoyl-CoA_hydratase-like"/>
</dbReference>
<dbReference type="GO" id="GO:0003824">
    <property type="term" value="F:catalytic activity"/>
    <property type="evidence" value="ECO:0007669"/>
    <property type="project" value="UniProtKB-ARBA"/>
</dbReference>
<proteinExistence type="predicted"/>
<reference evidence="1 2" key="1">
    <citation type="journal article" date="2014" name="BMC Genomics">
        <title>Genome based analysis of type-I polyketide synthase and nonribosomal peptide synthetase gene clusters in seven strains of five representative Nocardia species.</title>
        <authorList>
            <person name="Komaki H."/>
            <person name="Ichikawa N."/>
            <person name="Hosoyama A."/>
            <person name="Takahashi-Nakaguchi A."/>
            <person name="Matsuzawa T."/>
            <person name="Suzuki K."/>
            <person name="Fujita N."/>
            <person name="Gonoi T."/>
        </authorList>
    </citation>
    <scope>NUCLEOTIDE SEQUENCE [LARGE SCALE GENOMIC DNA]</scope>
    <source>
        <strain evidence="1 2">NBRC 15531</strain>
    </source>
</reference>